<dbReference type="AlphaFoldDB" id="A0A2I0IX67"/>
<gene>
    <name evidence="2" type="ORF">CRG98_030979</name>
</gene>
<evidence type="ECO:0000256" key="1">
    <source>
        <dbReference type="SAM" id="MobiDB-lite"/>
    </source>
</evidence>
<sequence>MGGRARARSRTVTGAGGHERALVSTGVLDDGRWWHTVTGTSGTGDGHGRAGDGHGHAGDESWWRW</sequence>
<feature type="compositionally biased region" description="Basic and acidic residues" evidence="1">
    <location>
        <begin position="46"/>
        <end position="65"/>
    </location>
</feature>
<evidence type="ECO:0000313" key="3">
    <source>
        <dbReference type="Proteomes" id="UP000233551"/>
    </source>
</evidence>
<comment type="caution">
    <text evidence="2">The sequence shown here is derived from an EMBL/GenBank/DDBJ whole genome shotgun (WGS) entry which is preliminary data.</text>
</comment>
<name>A0A2I0IX67_PUNGR</name>
<reference evidence="2 3" key="1">
    <citation type="submission" date="2017-11" db="EMBL/GenBank/DDBJ databases">
        <title>De-novo sequencing of pomegranate (Punica granatum L.) genome.</title>
        <authorList>
            <person name="Akparov Z."/>
            <person name="Amiraslanov A."/>
            <person name="Hajiyeva S."/>
            <person name="Abbasov M."/>
            <person name="Kaur K."/>
            <person name="Hamwieh A."/>
            <person name="Solovyev V."/>
            <person name="Salamov A."/>
            <person name="Braich B."/>
            <person name="Kosarev P."/>
            <person name="Mahmoud A."/>
            <person name="Hajiyev E."/>
            <person name="Babayeva S."/>
            <person name="Izzatullayeva V."/>
            <person name="Mammadov A."/>
            <person name="Mammadov A."/>
            <person name="Sharifova S."/>
            <person name="Ojaghi J."/>
            <person name="Eynullazada K."/>
            <person name="Bayramov B."/>
            <person name="Abdulazimova A."/>
            <person name="Shahmuradov I."/>
        </authorList>
    </citation>
    <scope>NUCLEOTIDE SEQUENCE [LARGE SCALE GENOMIC DNA]</scope>
    <source>
        <strain evidence="3">cv. AG2017</strain>
        <tissue evidence="2">Leaf</tissue>
    </source>
</reference>
<accession>A0A2I0IX67</accession>
<keyword evidence="3" id="KW-1185">Reference proteome</keyword>
<dbReference type="EMBL" id="PGOL01002367">
    <property type="protein sequence ID" value="PKI48629.1"/>
    <property type="molecule type" value="Genomic_DNA"/>
</dbReference>
<protein>
    <submittedName>
        <fullName evidence="2">Uncharacterized protein</fullName>
    </submittedName>
</protein>
<evidence type="ECO:0000313" key="2">
    <source>
        <dbReference type="EMBL" id="PKI48629.1"/>
    </source>
</evidence>
<proteinExistence type="predicted"/>
<organism evidence="2 3">
    <name type="scientific">Punica granatum</name>
    <name type="common">Pomegranate</name>
    <dbReference type="NCBI Taxonomy" id="22663"/>
    <lineage>
        <taxon>Eukaryota</taxon>
        <taxon>Viridiplantae</taxon>
        <taxon>Streptophyta</taxon>
        <taxon>Embryophyta</taxon>
        <taxon>Tracheophyta</taxon>
        <taxon>Spermatophyta</taxon>
        <taxon>Magnoliopsida</taxon>
        <taxon>eudicotyledons</taxon>
        <taxon>Gunneridae</taxon>
        <taxon>Pentapetalae</taxon>
        <taxon>rosids</taxon>
        <taxon>malvids</taxon>
        <taxon>Myrtales</taxon>
        <taxon>Lythraceae</taxon>
        <taxon>Punica</taxon>
    </lineage>
</organism>
<dbReference type="Proteomes" id="UP000233551">
    <property type="component" value="Unassembled WGS sequence"/>
</dbReference>
<feature type="region of interest" description="Disordered" evidence="1">
    <location>
        <begin position="1"/>
        <end position="65"/>
    </location>
</feature>